<reference evidence="3" key="1">
    <citation type="journal article" date="2019" name="Nat. Commun.">
        <title>The genome of broomcorn millet.</title>
        <authorList>
            <person name="Zou C."/>
            <person name="Miki D."/>
            <person name="Li D."/>
            <person name="Tang Q."/>
            <person name="Xiao L."/>
            <person name="Rajput S."/>
            <person name="Deng P."/>
            <person name="Jia W."/>
            <person name="Huang R."/>
            <person name="Zhang M."/>
            <person name="Sun Y."/>
            <person name="Hu J."/>
            <person name="Fu X."/>
            <person name="Schnable P.S."/>
            <person name="Li F."/>
            <person name="Zhang H."/>
            <person name="Feng B."/>
            <person name="Zhu X."/>
            <person name="Liu R."/>
            <person name="Schnable J.C."/>
            <person name="Zhu J.-K."/>
            <person name="Zhang H."/>
        </authorList>
    </citation>
    <scope>NUCLEOTIDE SEQUENCE [LARGE SCALE GENOMIC DNA]</scope>
</reference>
<evidence type="ECO:0000313" key="3">
    <source>
        <dbReference type="Proteomes" id="UP000275267"/>
    </source>
</evidence>
<dbReference type="PANTHER" id="PTHR34838:SF2">
    <property type="entry name" value="OS08G0142500 PROTEIN"/>
    <property type="match status" value="1"/>
</dbReference>
<feature type="chain" id="PRO_5017937966" description="Pectinesterase inhibitor domain-containing protein" evidence="1">
    <location>
        <begin position="21"/>
        <end position="189"/>
    </location>
</feature>
<proteinExistence type="predicted"/>
<evidence type="ECO:0000313" key="2">
    <source>
        <dbReference type="EMBL" id="RLN04730.1"/>
    </source>
</evidence>
<protein>
    <recommendedName>
        <fullName evidence="4">Pectinesterase inhibitor domain-containing protein</fullName>
    </recommendedName>
</protein>
<sequence length="189" mass="20041">MSLLVWLVVALSLSSTLVAGGDCPGAHRNMTMEAACREACGPAPAGEPMYQVCTHALGDDYRAGAVKEAYLFAYDAAWRVVESYGTTAGWAQHVLGNGMLTGDEKAAYGLVASGTYREAGATMEQVADRVAERHCGLDVSAEYRTALRGVGECSDRLAKLPPSPLLAMVEEDYNSTLLAFMLGKLIGVE</sequence>
<dbReference type="OrthoDB" id="682357at2759"/>
<gene>
    <name evidence="2" type="ORF">C2845_PM13G01720</name>
</gene>
<dbReference type="AlphaFoldDB" id="A0A3L6RJN8"/>
<keyword evidence="3" id="KW-1185">Reference proteome</keyword>
<keyword evidence="1" id="KW-0732">Signal</keyword>
<dbReference type="PANTHER" id="PTHR34838">
    <property type="entry name" value="OS08G0142100 PROTEIN-RELATED"/>
    <property type="match status" value="1"/>
</dbReference>
<dbReference type="Proteomes" id="UP000275267">
    <property type="component" value="Unassembled WGS sequence"/>
</dbReference>
<feature type="signal peptide" evidence="1">
    <location>
        <begin position="1"/>
        <end position="20"/>
    </location>
</feature>
<accession>A0A3L6RJN8</accession>
<evidence type="ECO:0008006" key="4">
    <source>
        <dbReference type="Google" id="ProtNLM"/>
    </source>
</evidence>
<organism evidence="2 3">
    <name type="scientific">Panicum miliaceum</name>
    <name type="common">Proso millet</name>
    <name type="synonym">Broomcorn millet</name>
    <dbReference type="NCBI Taxonomy" id="4540"/>
    <lineage>
        <taxon>Eukaryota</taxon>
        <taxon>Viridiplantae</taxon>
        <taxon>Streptophyta</taxon>
        <taxon>Embryophyta</taxon>
        <taxon>Tracheophyta</taxon>
        <taxon>Spermatophyta</taxon>
        <taxon>Magnoliopsida</taxon>
        <taxon>Liliopsida</taxon>
        <taxon>Poales</taxon>
        <taxon>Poaceae</taxon>
        <taxon>PACMAD clade</taxon>
        <taxon>Panicoideae</taxon>
        <taxon>Panicodae</taxon>
        <taxon>Paniceae</taxon>
        <taxon>Panicinae</taxon>
        <taxon>Panicum</taxon>
        <taxon>Panicum sect. Panicum</taxon>
    </lineage>
</organism>
<comment type="caution">
    <text evidence="2">The sequence shown here is derived from an EMBL/GenBank/DDBJ whole genome shotgun (WGS) entry which is preliminary data.</text>
</comment>
<evidence type="ECO:0000256" key="1">
    <source>
        <dbReference type="SAM" id="SignalP"/>
    </source>
</evidence>
<name>A0A3L6RJN8_PANMI</name>
<dbReference type="EMBL" id="PQIB02000008">
    <property type="protein sequence ID" value="RLN04730.1"/>
    <property type="molecule type" value="Genomic_DNA"/>
</dbReference>